<dbReference type="PANTHER" id="PTHR33116">
    <property type="entry name" value="REVERSE TRANSCRIPTASE ZINC-BINDING DOMAIN-CONTAINING PROTEIN-RELATED-RELATED"/>
    <property type="match status" value="1"/>
</dbReference>
<dbReference type="SUPFAM" id="SSF56219">
    <property type="entry name" value="DNase I-like"/>
    <property type="match status" value="1"/>
</dbReference>
<dbReference type="Pfam" id="PF00078">
    <property type="entry name" value="RVT_1"/>
    <property type="match status" value="1"/>
</dbReference>
<dbReference type="Pfam" id="PF13966">
    <property type="entry name" value="zf-RVT"/>
    <property type="match status" value="1"/>
</dbReference>
<feature type="domain" description="Reverse transcriptase" evidence="1">
    <location>
        <begin position="264"/>
        <end position="524"/>
    </location>
</feature>
<dbReference type="CDD" id="cd01650">
    <property type="entry name" value="RT_nLTR_like"/>
    <property type="match status" value="1"/>
</dbReference>
<sequence length="979" mass="112620">MRGFSGFLDDLELVDLPLLGRRFTWCHANGSSMSRIDRVIVSPEWMEVWGVCSLWVCPRDVSDHCPLVLRYANNDWGPKPFRFNNYWIDHKKFKKVVEDSWKAQEVSGWMAFVLQEKLRGLKCCLKEWNKIEFGSMETSTRKLVDEIQVLDIKGESTGLSPHEVILRKELFIEFWKIQKLKEAAIFQRSRSKWLSQGDANSKFFHGCVVARTKRNFISALKVDNIWLESPFQIREAVENFFQSHFSAPRTIRPNLDGVSFPSLSLADNCILSAPFSLEEIHKVVKESDVNSKNVSARLAKVMNPLIASNQSAFIKGRNLVDGVLVVNEVVDLAKRTGKDCLIFKVDFEKAYDSVDWGFLEYMLRRFGFCEVWIGWMRACIFGGNLSVLVNGSPTGEINIQRGLKQGDPLAPFLFLLVAEGLEGVMRRAGDLDLFKGFTIRRGGPTISHLQYADDTLCIGEASVENLWTLKAILRGFELASGLRVNFWKSCLMGVNVSNNFMEVACTFLNCIRGGVPFKYLGLPVGANPRRMSTWEPLVERIRKKLNSWGNKHISLGGRLVLINSVLNSIPIFYLSFMKMPAQVIKKVTRIQRDFLWGGVNGHKKLSWVKWKVICQEKKNGGLGIRDLKVTNISLLMKWRWRLLQSNDTALWKEVLVAKYGDHILLDVNWSNGTSPSFASLWWKDIRDLEVCVESQNWLSEVFIRRLGNGALTRFWIDNWIGDHPLCVVFPRLFSLSSQQSDSVQQVVVSDGGENRRWNLLWRRALFQWEEERVDQLLLFIGNVNLSLDEDKWCWVCSPDGFFSVKSAYDVLLREIVSGPNLNHLKTNIFKSIWESPAPSKVIAFSWQLLHDRVPTKDNLLSRGIINHEMGDICVGCEELLESSSHLFMHCKVAHLVWYEIFKWLGVVLVMPPNLFYLFDYFSAAAFSKKSSKGFRMVGMRSFGLFGKREITRYLMVSRWTLWKLRRRRKLYPGSGVWRD</sequence>
<name>A0A2Z6LVA3_TRISU</name>
<dbReference type="InterPro" id="IPR026960">
    <property type="entry name" value="RVT-Znf"/>
</dbReference>
<keyword evidence="3" id="KW-1185">Reference proteome</keyword>
<dbReference type="InterPro" id="IPR000477">
    <property type="entry name" value="RT_dom"/>
</dbReference>
<dbReference type="Gene3D" id="3.60.10.10">
    <property type="entry name" value="Endonuclease/exonuclease/phosphatase"/>
    <property type="match status" value="1"/>
</dbReference>
<dbReference type="EMBL" id="DF973268">
    <property type="protein sequence ID" value="GAU23391.1"/>
    <property type="molecule type" value="Genomic_DNA"/>
</dbReference>
<dbReference type="PROSITE" id="PS50878">
    <property type="entry name" value="RT_POL"/>
    <property type="match status" value="1"/>
</dbReference>
<dbReference type="AlphaFoldDB" id="A0A2Z6LVA3"/>
<proteinExistence type="predicted"/>
<reference evidence="3" key="1">
    <citation type="journal article" date="2017" name="Front. Plant Sci.">
        <title>Climate Clever Clovers: New Paradigm to Reduce the Environmental Footprint of Ruminants by Breeding Low Methanogenic Forages Utilizing Haplotype Variation.</title>
        <authorList>
            <person name="Kaur P."/>
            <person name="Appels R."/>
            <person name="Bayer P.E."/>
            <person name="Keeble-Gagnere G."/>
            <person name="Wang J."/>
            <person name="Hirakawa H."/>
            <person name="Shirasawa K."/>
            <person name="Vercoe P."/>
            <person name="Stefanova K."/>
            <person name="Durmic Z."/>
            <person name="Nichols P."/>
            <person name="Revell C."/>
            <person name="Isobe S.N."/>
            <person name="Edwards D."/>
            <person name="Erskine W."/>
        </authorList>
    </citation>
    <scope>NUCLEOTIDE SEQUENCE [LARGE SCALE GENOMIC DNA]</scope>
    <source>
        <strain evidence="3">cv. Daliak</strain>
    </source>
</reference>
<accession>A0A2Z6LVA3</accession>
<gene>
    <name evidence="2" type="ORF">TSUD_334390</name>
</gene>
<dbReference type="Proteomes" id="UP000242715">
    <property type="component" value="Unassembled WGS sequence"/>
</dbReference>
<organism evidence="2 3">
    <name type="scientific">Trifolium subterraneum</name>
    <name type="common">Subterranean clover</name>
    <dbReference type="NCBI Taxonomy" id="3900"/>
    <lineage>
        <taxon>Eukaryota</taxon>
        <taxon>Viridiplantae</taxon>
        <taxon>Streptophyta</taxon>
        <taxon>Embryophyta</taxon>
        <taxon>Tracheophyta</taxon>
        <taxon>Spermatophyta</taxon>
        <taxon>Magnoliopsida</taxon>
        <taxon>eudicotyledons</taxon>
        <taxon>Gunneridae</taxon>
        <taxon>Pentapetalae</taxon>
        <taxon>rosids</taxon>
        <taxon>fabids</taxon>
        <taxon>Fabales</taxon>
        <taxon>Fabaceae</taxon>
        <taxon>Papilionoideae</taxon>
        <taxon>50 kb inversion clade</taxon>
        <taxon>NPAAA clade</taxon>
        <taxon>Hologalegina</taxon>
        <taxon>IRL clade</taxon>
        <taxon>Trifolieae</taxon>
        <taxon>Trifolium</taxon>
    </lineage>
</organism>
<dbReference type="InterPro" id="IPR036691">
    <property type="entry name" value="Endo/exonu/phosph_ase_sf"/>
</dbReference>
<dbReference type="OrthoDB" id="1436119at2759"/>
<evidence type="ECO:0000313" key="2">
    <source>
        <dbReference type="EMBL" id="GAU23391.1"/>
    </source>
</evidence>
<dbReference type="PANTHER" id="PTHR33116:SF78">
    <property type="entry name" value="OS12G0587133 PROTEIN"/>
    <property type="match status" value="1"/>
</dbReference>
<evidence type="ECO:0000259" key="1">
    <source>
        <dbReference type="PROSITE" id="PS50878"/>
    </source>
</evidence>
<protein>
    <recommendedName>
        <fullName evidence="1">Reverse transcriptase domain-containing protein</fullName>
    </recommendedName>
</protein>
<evidence type="ECO:0000313" key="3">
    <source>
        <dbReference type="Proteomes" id="UP000242715"/>
    </source>
</evidence>